<dbReference type="AlphaFoldDB" id="A0A814JF85"/>
<evidence type="ECO:0000313" key="2">
    <source>
        <dbReference type="EMBL" id="CAF3834585.1"/>
    </source>
</evidence>
<gene>
    <name evidence="2" type="ORF">OKA104_LOCUS20510</name>
    <name evidence="1" type="ORF">VCS650_LOCUS16735</name>
</gene>
<comment type="caution">
    <text evidence="1">The sequence shown here is derived from an EMBL/GenBank/DDBJ whole genome shotgun (WGS) entry which is preliminary data.</text>
</comment>
<protein>
    <submittedName>
        <fullName evidence="1">Uncharacterized protein</fullName>
    </submittedName>
</protein>
<dbReference type="EMBL" id="CAJOAY010001375">
    <property type="protein sequence ID" value="CAF3834585.1"/>
    <property type="molecule type" value="Genomic_DNA"/>
</dbReference>
<dbReference type="EMBL" id="CAJNON010000151">
    <property type="protein sequence ID" value="CAF1038532.1"/>
    <property type="molecule type" value="Genomic_DNA"/>
</dbReference>
<accession>A0A814JF85</accession>
<proteinExistence type="predicted"/>
<reference evidence="1" key="1">
    <citation type="submission" date="2021-02" db="EMBL/GenBank/DDBJ databases">
        <authorList>
            <person name="Nowell W R."/>
        </authorList>
    </citation>
    <scope>NUCLEOTIDE SEQUENCE</scope>
</reference>
<sequence length="148" mass="17058">MKTKCPIDRKIVNNLSKRVLSDEETDCLANDLEFGLLPHRVDDMNIIEKSITEQFHKMAFHKSSNPGRLYGSPKVHKSYTPLRSVLPALETFKYELGRRLAGILWDIINRKTLVSGSFSFVKDLQALFFFLENGIFWYGKLVSKCTSR</sequence>
<dbReference type="Proteomes" id="UP000663881">
    <property type="component" value="Unassembled WGS sequence"/>
</dbReference>
<name>A0A814JF85_9BILA</name>
<organism evidence="1 3">
    <name type="scientific">Adineta steineri</name>
    <dbReference type="NCBI Taxonomy" id="433720"/>
    <lineage>
        <taxon>Eukaryota</taxon>
        <taxon>Metazoa</taxon>
        <taxon>Spiralia</taxon>
        <taxon>Gnathifera</taxon>
        <taxon>Rotifera</taxon>
        <taxon>Eurotatoria</taxon>
        <taxon>Bdelloidea</taxon>
        <taxon>Adinetida</taxon>
        <taxon>Adinetidae</taxon>
        <taxon>Adineta</taxon>
    </lineage>
</organism>
<evidence type="ECO:0000313" key="1">
    <source>
        <dbReference type="EMBL" id="CAF1038532.1"/>
    </source>
</evidence>
<evidence type="ECO:0000313" key="3">
    <source>
        <dbReference type="Proteomes" id="UP000663891"/>
    </source>
</evidence>
<dbReference type="Proteomes" id="UP000663891">
    <property type="component" value="Unassembled WGS sequence"/>
</dbReference>
<dbReference type="OrthoDB" id="5989551at2759"/>